<proteinExistence type="predicted"/>
<name>A0A4U1JCJ0_9BACT</name>
<evidence type="ECO:0000313" key="1">
    <source>
        <dbReference type="EMBL" id="TKD06553.1"/>
    </source>
</evidence>
<accession>A0A4U1JCJ0</accession>
<protein>
    <submittedName>
        <fullName evidence="1">Uncharacterized protein</fullName>
    </submittedName>
</protein>
<organism evidence="1 2">
    <name type="scientific">Polyangium fumosum</name>
    <dbReference type="NCBI Taxonomy" id="889272"/>
    <lineage>
        <taxon>Bacteria</taxon>
        <taxon>Pseudomonadati</taxon>
        <taxon>Myxococcota</taxon>
        <taxon>Polyangia</taxon>
        <taxon>Polyangiales</taxon>
        <taxon>Polyangiaceae</taxon>
        <taxon>Polyangium</taxon>
    </lineage>
</organism>
<gene>
    <name evidence="1" type="ORF">E8A74_18755</name>
</gene>
<keyword evidence="2" id="KW-1185">Reference proteome</keyword>
<dbReference type="EMBL" id="SSMQ01000018">
    <property type="protein sequence ID" value="TKD06553.1"/>
    <property type="molecule type" value="Genomic_DNA"/>
</dbReference>
<dbReference type="AlphaFoldDB" id="A0A4U1JCJ0"/>
<sequence length="133" mass="14530">MERSFPDDALPLHHLILRSFRQREALFLLVLATYRVELTGVLSRAAKTGFEFGDANTVIELADQIASAARAADLSTIRKDAQSLRVFASAAQDGGEQEEGKVLLAGLRLIDRILDEAKERAKAAEPSTPLVLN</sequence>
<dbReference type="RefSeq" id="WP_136930404.1">
    <property type="nucleotide sequence ID" value="NZ_SSMQ01000018.1"/>
</dbReference>
<comment type="caution">
    <text evidence="1">The sequence shown here is derived from an EMBL/GenBank/DDBJ whole genome shotgun (WGS) entry which is preliminary data.</text>
</comment>
<reference evidence="1 2" key="1">
    <citation type="submission" date="2019-04" db="EMBL/GenBank/DDBJ databases">
        <authorList>
            <person name="Li Y."/>
            <person name="Wang J."/>
        </authorList>
    </citation>
    <scope>NUCLEOTIDE SEQUENCE [LARGE SCALE GENOMIC DNA]</scope>
    <source>
        <strain evidence="1 2">DSM 14668</strain>
    </source>
</reference>
<evidence type="ECO:0000313" key="2">
    <source>
        <dbReference type="Proteomes" id="UP000309215"/>
    </source>
</evidence>
<dbReference type="OrthoDB" id="5513057at2"/>
<dbReference type="Proteomes" id="UP000309215">
    <property type="component" value="Unassembled WGS sequence"/>
</dbReference>